<feature type="transmembrane region" description="Helical" evidence="1">
    <location>
        <begin position="364"/>
        <end position="383"/>
    </location>
</feature>
<keyword evidence="2" id="KW-0732">Signal</keyword>
<comment type="caution">
    <text evidence="3">The sequence shown here is derived from an EMBL/GenBank/DDBJ whole genome shotgun (WGS) entry which is preliminary data.</text>
</comment>
<evidence type="ECO:0000313" key="4">
    <source>
        <dbReference type="Proteomes" id="UP000476511"/>
    </source>
</evidence>
<name>A0A6L5R574_9MICO</name>
<accession>A0A6L5R574</accession>
<feature type="transmembrane region" description="Helical" evidence="1">
    <location>
        <begin position="403"/>
        <end position="421"/>
    </location>
</feature>
<keyword evidence="4" id="KW-1185">Reference proteome</keyword>
<keyword evidence="1" id="KW-1133">Transmembrane helix</keyword>
<feature type="transmembrane region" description="Helical" evidence="1">
    <location>
        <begin position="331"/>
        <end position="357"/>
    </location>
</feature>
<feature type="transmembrane region" description="Helical" evidence="1">
    <location>
        <begin position="209"/>
        <end position="228"/>
    </location>
</feature>
<evidence type="ECO:0000256" key="2">
    <source>
        <dbReference type="SAM" id="SignalP"/>
    </source>
</evidence>
<dbReference type="InterPro" id="IPR032809">
    <property type="entry name" value="Put_HupE_UreJ"/>
</dbReference>
<feature type="transmembrane region" description="Helical" evidence="1">
    <location>
        <begin position="248"/>
        <end position="268"/>
    </location>
</feature>
<feature type="transmembrane region" description="Helical" evidence="1">
    <location>
        <begin position="300"/>
        <end position="319"/>
    </location>
</feature>
<dbReference type="AlphaFoldDB" id="A0A6L5R574"/>
<evidence type="ECO:0000313" key="3">
    <source>
        <dbReference type="EMBL" id="MRX45246.1"/>
    </source>
</evidence>
<reference evidence="3 4" key="1">
    <citation type="submission" date="2019-11" db="EMBL/GenBank/DDBJ databases">
        <title>Agromyces kandeliae sp. nov., isolated from mangrove soil.</title>
        <authorList>
            <person name="Wang R."/>
        </authorList>
    </citation>
    <scope>NUCLEOTIDE SEQUENCE [LARGE SCALE GENOMIC DNA]</scope>
    <source>
        <strain evidence="3 4">Q22</strain>
    </source>
</reference>
<organism evidence="3 4">
    <name type="scientific">Agromyces kandeliae</name>
    <dbReference type="NCBI Taxonomy" id="2666141"/>
    <lineage>
        <taxon>Bacteria</taxon>
        <taxon>Bacillati</taxon>
        <taxon>Actinomycetota</taxon>
        <taxon>Actinomycetes</taxon>
        <taxon>Micrococcales</taxon>
        <taxon>Microbacteriaceae</taxon>
        <taxon>Agromyces</taxon>
    </lineage>
</organism>
<dbReference type="RefSeq" id="WP_154347805.1">
    <property type="nucleotide sequence ID" value="NZ_WKJD01000021.1"/>
</dbReference>
<evidence type="ECO:0000256" key="1">
    <source>
        <dbReference type="SAM" id="Phobius"/>
    </source>
</evidence>
<feature type="chain" id="PRO_5026962038" evidence="2">
    <location>
        <begin position="34"/>
        <end position="451"/>
    </location>
</feature>
<gene>
    <name evidence="3" type="ORF">GJR97_16150</name>
</gene>
<feature type="signal peptide" evidence="2">
    <location>
        <begin position="1"/>
        <end position="33"/>
    </location>
</feature>
<keyword evidence="1" id="KW-0472">Membrane</keyword>
<protein>
    <submittedName>
        <fullName evidence="3">HupE/UreJ family protein</fullName>
    </submittedName>
</protein>
<dbReference type="Pfam" id="PF13795">
    <property type="entry name" value="HupE_UreJ_2"/>
    <property type="match status" value="1"/>
</dbReference>
<sequence length="451" mass="45982">MSRLARAGRRAVAAFIAVTAAALLALAPTAAYAHSVDSTAVTLTVGADSVDGTIQIPLVALDEALGTAYAADPSTVATDADDLVAYVAEHLTATGADGSSWGETFGEATVTTIEDVAVLSVDVTLDPVGADPGDFTFGFDGIIADGVGHEVTVVVTDADGSIGLAGVITEADGAVTIGDVADAAASADPGILDMVVSGYHHVMDGADHLLFVFALLLPAPLIALAGRWRSRAGEARPVRDSVWSVVRVATAFTVGHSITLIAAAMGWVDVPSQPVEILIAVSVGIAAIHAMRPLVRRGEVIIAAAFGLIHGLAFAGILADLGFDGNASWPVLLAFNVGIELAQLAAITLVLPSLLVLARTRWYAPVRLAAAGIAVVAATAWVLDRIGLITDPLSGVEEALIATSWTVPVTFAALATAAVVHGRLLERRASRAVAGGERETSLGSPPTELVR</sequence>
<keyword evidence="1" id="KW-0812">Transmembrane</keyword>
<feature type="transmembrane region" description="Helical" evidence="1">
    <location>
        <begin position="274"/>
        <end position="291"/>
    </location>
</feature>
<proteinExistence type="predicted"/>
<dbReference type="EMBL" id="WKJD01000021">
    <property type="protein sequence ID" value="MRX45246.1"/>
    <property type="molecule type" value="Genomic_DNA"/>
</dbReference>
<dbReference type="Proteomes" id="UP000476511">
    <property type="component" value="Unassembled WGS sequence"/>
</dbReference>